<organism evidence="1 2">
    <name type="scientific">Fodinisporobacter ferrooxydans</name>
    <dbReference type="NCBI Taxonomy" id="2901836"/>
    <lineage>
        <taxon>Bacteria</taxon>
        <taxon>Bacillati</taxon>
        <taxon>Bacillota</taxon>
        <taxon>Bacilli</taxon>
        <taxon>Bacillales</taxon>
        <taxon>Alicyclobacillaceae</taxon>
        <taxon>Fodinisporobacter</taxon>
    </lineage>
</organism>
<name>A0ABY4CRA3_9BACL</name>
<proteinExistence type="predicted"/>
<gene>
    <name evidence="1" type="ORF">LSG31_05795</name>
</gene>
<accession>A0ABY4CRA3</accession>
<reference evidence="1" key="1">
    <citation type="submission" date="2021-12" db="EMBL/GenBank/DDBJ databases">
        <title>Alicyclobacillaceae gen. nov., sp. nov., isolated from chalcocite enrichment system.</title>
        <authorList>
            <person name="Jiang Z."/>
        </authorList>
    </citation>
    <scope>NUCLEOTIDE SEQUENCE</scope>
    <source>
        <strain evidence="1">MYW30-H2</strain>
    </source>
</reference>
<dbReference type="Proteomes" id="UP000830167">
    <property type="component" value="Chromosome"/>
</dbReference>
<dbReference type="RefSeq" id="WP_347438449.1">
    <property type="nucleotide sequence ID" value="NZ_CP089291.1"/>
</dbReference>
<protein>
    <submittedName>
        <fullName evidence="1">DUF370 domain-containing protein</fullName>
    </submittedName>
</protein>
<sequence>MFIHLGGDVMVSSKDVIAIFDLRMKEESEETAKYLQKVEKNGKIVMIDPDDSKSFVVTNDYIYYSPISSLTLKKRASYMDELE</sequence>
<keyword evidence="2" id="KW-1185">Reference proteome</keyword>
<dbReference type="NCBIfam" id="NF046065">
    <property type="entry name" value="MtxRegRemB"/>
    <property type="match status" value="1"/>
</dbReference>
<dbReference type="EMBL" id="CP089291">
    <property type="protein sequence ID" value="UOF91761.1"/>
    <property type="molecule type" value="Genomic_DNA"/>
</dbReference>
<dbReference type="Pfam" id="PF04025">
    <property type="entry name" value="RemA-like"/>
    <property type="match status" value="1"/>
</dbReference>
<evidence type="ECO:0000313" key="1">
    <source>
        <dbReference type="EMBL" id="UOF91761.1"/>
    </source>
</evidence>
<dbReference type="InterPro" id="IPR007169">
    <property type="entry name" value="RemA-like"/>
</dbReference>
<evidence type="ECO:0000313" key="2">
    <source>
        <dbReference type="Proteomes" id="UP000830167"/>
    </source>
</evidence>